<evidence type="ECO:0000313" key="15">
    <source>
        <dbReference type="EMBL" id="AMB99113.1"/>
    </source>
</evidence>
<sequence length="386" mass="41544">MTFTKEEKVEHLQNIIKIKSENDHEEEVAKYIQALLAEHGIDSELVEYKPGRSSLVADVKGQKDGQGKMLVVSGHLDVVAAGDESEWTYPPFAAEIHDGKLYGRGASDMKAGVMALVLSAIELKEAGAPFSGTLRLALTVGEEIGMYGSKQLVEEGYADGASGFLIAEPSSTDLVINAHKGSIQYEIISKGKAAHSSMPELGVDALQLMVDYINATNKDFDAAFNAAGAENEQLGRTINVNTVINGGTQINSVASKIVLKANARTVQEAGNDLVVKIIEDNIAKLNAEGRGELELNMLQNNPSAESQPDNDLIKEIIAANDKEVKVEVIMGATDASNFGRIDGDYDLAIYGPGELGISHQVDEHVEVDEYLLAIDLYNKIIPNYLS</sequence>
<dbReference type="GO" id="GO:0009014">
    <property type="term" value="F:succinyl-diaminopimelate desuccinylase activity"/>
    <property type="evidence" value="ECO:0007669"/>
    <property type="project" value="UniProtKB-EC"/>
</dbReference>
<evidence type="ECO:0000256" key="3">
    <source>
        <dbReference type="ARBA" id="ARBA00005130"/>
    </source>
</evidence>
<dbReference type="Gene3D" id="3.30.70.360">
    <property type="match status" value="1"/>
</dbReference>
<dbReference type="AlphaFoldDB" id="A0A120IAU3"/>
<evidence type="ECO:0000256" key="4">
    <source>
        <dbReference type="ARBA" id="ARBA00006247"/>
    </source>
</evidence>
<keyword evidence="11" id="KW-0220">Diaminopimelate biosynthesis</keyword>
<dbReference type="Pfam" id="PF01546">
    <property type="entry name" value="Peptidase_M20"/>
    <property type="match status" value="1"/>
</dbReference>
<comment type="pathway">
    <text evidence="3">Amino-acid biosynthesis; L-lysine biosynthesis via DAP pathway; LL-2,6-diaminopimelate from (S)-tetrahydrodipicolinate (succinylase route): step 3/3.</text>
</comment>
<keyword evidence="10" id="KW-0862">Zinc</keyword>
<evidence type="ECO:0000256" key="9">
    <source>
        <dbReference type="ARBA" id="ARBA00022801"/>
    </source>
</evidence>
<dbReference type="InterPro" id="IPR011650">
    <property type="entry name" value="Peptidase_M20_dimer"/>
</dbReference>
<dbReference type="EMBL" id="CP014163">
    <property type="protein sequence ID" value="AMB99113.1"/>
    <property type="molecule type" value="Genomic_DNA"/>
</dbReference>
<evidence type="ECO:0000256" key="6">
    <source>
        <dbReference type="ARBA" id="ARBA00016853"/>
    </source>
</evidence>
<dbReference type="RefSeq" id="WP_067978248.1">
    <property type="nucleotide sequence ID" value="NZ_CP014163.1"/>
</dbReference>
<dbReference type="InterPro" id="IPR050072">
    <property type="entry name" value="Peptidase_M20A"/>
</dbReference>
<reference evidence="15 16" key="1">
    <citation type="journal article" date="2016" name="Genome Announc.">
        <title>Complete Genome Sequences of Aerococcus christensenii CCUG 28831T, Aerococcus sanguinicola CCUG 43001T, Aerococcus urinae CCUG 36881T, Aerococcus urinaeequi CCUG 28094T, Aerococcus urinaehominis CCUG 42038 BT, and Aerococcus viridans CCUG 4311T.</title>
        <authorList>
            <person name="Carkaci D."/>
            <person name="Dargis R."/>
            <person name="Nielsen X.C."/>
            <person name="Skovgaard O."/>
            <person name="Fuursted K."/>
            <person name="Christensen J.J."/>
        </authorList>
    </citation>
    <scope>NUCLEOTIDE SEQUENCE [LARGE SCALE GENOMIC DNA]</scope>
    <source>
        <strain evidence="15 16">CCUG42038B</strain>
    </source>
</reference>
<dbReference type="PANTHER" id="PTHR43808">
    <property type="entry name" value="ACETYLORNITHINE DEACETYLASE"/>
    <property type="match status" value="1"/>
</dbReference>
<protein>
    <recommendedName>
        <fullName evidence="6">Probable succinyl-diaminopimelate desuccinylase</fullName>
        <ecNumber evidence="5">3.5.1.18</ecNumber>
    </recommendedName>
</protein>
<evidence type="ECO:0000256" key="12">
    <source>
        <dbReference type="ARBA" id="ARBA00023154"/>
    </source>
</evidence>
<organism evidence="15 16">
    <name type="scientific">Aerococcus urinaehominis</name>
    <dbReference type="NCBI Taxonomy" id="128944"/>
    <lineage>
        <taxon>Bacteria</taxon>
        <taxon>Bacillati</taxon>
        <taxon>Bacillota</taxon>
        <taxon>Bacilli</taxon>
        <taxon>Lactobacillales</taxon>
        <taxon>Aerococcaceae</taxon>
        <taxon>Aerococcus</taxon>
    </lineage>
</organism>
<evidence type="ECO:0000256" key="14">
    <source>
        <dbReference type="ARBA" id="ARBA00051301"/>
    </source>
</evidence>
<dbReference type="InterPro" id="IPR010182">
    <property type="entry name" value="ArgE/DapE"/>
</dbReference>
<accession>A0A120IAU3</accession>
<dbReference type="GO" id="GO:0019877">
    <property type="term" value="P:diaminopimelate biosynthetic process"/>
    <property type="evidence" value="ECO:0007669"/>
    <property type="project" value="UniProtKB-KW"/>
</dbReference>
<comment type="catalytic activity">
    <reaction evidence="14">
        <text>N-succinyl-(2S,6S)-2,6-diaminopimelate + H2O = (2S,6S)-2,6-diaminopimelate + succinate</text>
        <dbReference type="Rhea" id="RHEA:22608"/>
        <dbReference type="ChEBI" id="CHEBI:15377"/>
        <dbReference type="ChEBI" id="CHEBI:30031"/>
        <dbReference type="ChEBI" id="CHEBI:57609"/>
        <dbReference type="ChEBI" id="CHEBI:58087"/>
        <dbReference type="EC" id="3.5.1.18"/>
    </reaction>
</comment>
<evidence type="ECO:0000313" key="16">
    <source>
        <dbReference type="Proteomes" id="UP000062260"/>
    </source>
</evidence>
<comment type="cofactor">
    <cofactor evidence="2">
        <name>Zn(2+)</name>
        <dbReference type="ChEBI" id="CHEBI:29105"/>
    </cofactor>
</comment>
<dbReference type="Gene3D" id="3.40.630.10">
    <property type="entry name" value="Zn peptidases"/>
    <property type="match status" value="2"/>
</dbReference>
<keyword evidence="16" id="KW-1185">Reference proteome</keyword>
<keyword evidence="12" id="KW-0457">Lysine biosynthesis</keyword>
<proteinExistence type="inferred from homology"/>
<keyword evidence="9" id="KW-0378">Hydrolase</keyword>
<dbReference type="SUPFAM" id="SSF53187">
    <property type="entry name" value="Zn-dependent exopeptidases"/>
    <property type="match status" value="1"/>
</dbReference>
<dbReference type="GO" id="GO:0009089">
    <property type="term" value="P:lysine biosynthetic process via diaminopimelate"/>
    <property type="evidence" value="ECO:0007669"/>
    <property type="project" value="UniProtKB-UniPathway"/>
</dbReference>
<evidence type="ECO:0000256" key="13">
    <source>
        <dbReference type="ARBA" id="ARBA00023285"/>
    </source>
</evidence>
<dbReference type="GO" id="GO:0046872">
    <property type="term" value="F:metal ion binding"/>
    <property type="evidence" value="ECO:0007669"/>
    <property type="project" value="UniProtKB-KW"/>
</dbReference>
<comment type="cofactor">
    <cofactor evidence="1">
        <name>Co(2+)</name>
        <dbReference type="ChEBI" id="CHEBI:48828"/>
    </cofactor>
</comment>
<dbReference type="EC" id="3.5.1.18" evidence="5"/>
<keyword evidence="8" id="KW-0479">Metal-binding</keyword>
<evidence type="ECO:0000256" key="11">
    <source>
        <dbReference type="ARBA" id="ARBA00022915"/>
    </source>
</evidence>
<dbReference type="Pfam" id="PF07687">
    <property type="entry name" value="M20_dimer"/>
    <property type="match status" value="1"/>
</dbReference>
<reference evidence="16" key="2">
    <citation type="submission" date="2016-01" db="EMBL/GenBank/DDBJ databases">
        <title>Six Aerococcus type strain genome sequencing and assembly using PacBio and Illumina Hiseq.</title>
        <authorList>
            <person name="Carkaci D."/>
            <person name="Dargis R."/>
            <person name="Nielsen X.C."/>
            <person name="Skovgaard O."/>
            <person name="Fuursted K."/>
            <person name="Christensen J.J."/>
        </authorList>
    </citation>
    <scope>NUCLEOTIDE SEQUENCE [LARGE SCALE GENOMIC DNA]</scope>
    <source>
        <strain evidence="16">CCUG42038B</strain>
    </source>
</reference>
<dbReference type="InterPro" id="IPR036264">
    <property type="entry name" value="Bact_exopeptidase_dim_dom"/>
</dbReference>
<dbReference type="PANTHER" id="PTHR43808:SF8">
    <property type="entry name" value="PEPTIDASE M20 DIMERISATION DOMAIN-CONTAINING PROTEIN"/>
    <property type="match status" value="1"/>
</dbReference>
<dbReference type="Proteomes" id="UP000062260">
    <property type="component" value="Chromosome"/>
</dbReference>
<keyword evidence="7" id="KW-0028">Amino-acid biosynthesis</keyword>
<dbReference type="OrthoDB" id="9792335at2"/>
<dbReference type="PROSITE" id="PS00759">
    <property type="entry name" value="ARGE_DAPE_CPG2_2"/>
    <property type="match status" value="1"/>
</dbReference>
<evidence type="ECO:0000256" key="7">
    <source>
        <dbReference type="ARBA" id="ARBA00022605"/>
    </source>
</evidence>
<evidence type="ECO:0000256" key="5">
    <source>
        <dbReference type="ARBA" id="ARBA00011921"/>
    </source>
</evidence>
<dbReference type="UniPathway" id="UPA00034">
    <property type="reaction ID" value="UER00021"/>
</dbReference>
<evidence type="ECO:0000256" key="8">
    <source>
        <dbReference type="ARBA" id="ARBA00022723"/>
    </source>
</evidence>
<dbReference type="CDD" id="cd08659">
    <property type="entry name" value="M20_ArgE_DapE-like"/>
    <property type="match status" value="1"/>
</dbReference>
<keyword evidence="13" id="KW-0170">Cobalt</keyword>
<dbReference type="STRING" id="128944.AWM75_03445"/>
<dbReference type="KEGG" id="auh:AWM75_03445"/>
<dbReference type="NCBIfam" id="NF006365">
    <property type="entry name" value="PRK08588.1"/>
    <property type="match status" value="1"/>
</dbReference>
<dbReference type="InterPro" id="IPR001261">
    <property type="entry name" value="ArgE/DapE_CS"/>
</dbReference>
<gene>
    <name evidence="15" type="ORF">AWM75_03445</name>
</gene>
<comment type="similarity">
    <text evidence="4">Belongs to the peptidase M20A family.</text>
</comment>
<dbReference type="InterPro" id="IPR002933">
    <property type="entry name" value="Peptidase_M20"/>
</dbReference>
<dbReference type="SUPFAM" id="SSF55031">
    <property type="entry name" value="Bacterial exopeptidase dimerisation domain"/>
    <property type="match status" value="1"/>
</dbReference>
<evidence type="ECO:0000256" key="2">
    <source>
        <dbReference type="ARBA" id="ARBA00001947"/>
    </source>
</evidence>
<dbReference type="NCBIfam" id="TIGR01910">
    <property type="entry name" value="DapE-ArgE"/>
    <property type="match status" value="1"/>
</dbReference>
<evidence type="ECO:0000256" key="1">
    <source>
        <dbReference type="ARBA" id="ARBA00001941"/>
    </source>
</evidence>
<name>A0A120IAU3_9LACT</name>
<evidence type="ECO:0000256" key="10">
    <source>
        <dbReference type="ARBA" id="ARBA00022833"/>
    </source>
</evidence>